<dbReference type="PANTHER" id="PTHR31157">
    <property type="entry name" value="SCP DOMAIN-CONTAINING PROTEIN"/>
    <property type="match status" value="1"/>
</dbReference>
<reference evidence="2 3" key="1">
    <citation type="submission" date="2017-06" db="EMBL/GenBank/DDBJ databases">
        <authorList>
            <person name="Kim H.J."/>
            <person name="Triplett B.A."/>
        </authorList>
    </citation>
    <scope>NUCLEOTIDE SEQUENCE [LARGE SCALE GENOMIC DNA]</scope>
    <source>
        <strain evidence="2 3">DSM 11445</strain>
    </source>
</reference>
<dbReference type="Pfam" id="PF00188">
    <property type="entry name" value="CAP"/>
    <property type="match status" value="1"/>
</dbReference>
<organism evidence="2 3">
    <name type="scientific">Antarctobacter heliothermus</name>
    <dbReference type="NCBI Taxonomy" id="74033"/>
    <lineage>
        <taxon>Bacteria</taxon>
        <taxon>Pseudomonadati</taxon>
        <taxon>Pseudomonadota</taxon>
        <taxon>Alphaproteobacteria</taxon>
        <taxon>Rhodobacterales</taxon>
        <taxon>Roseobacteraceae</taxon>
        <taxon>Antarctobacter</taxon>
    </lineage>
</organism>
<dbReference type="PROSITE" id="PS51257">
    <property type="entry name" value="PROKAR_LIPOPROTEIN"/>
    <property type="match status" value="1"/>
</dbReference>
<dbReference type="InterPro" id="IPR014044">
    <property type="entry name" value="CAP_dom"/>
</dbReference>
<feature type="domain" description="SCP" evidence="1">
    <location>
        <begin position="59"/>
        <end position="156"/>
    </location>
</feature>
<dbReference type="Gene3D" id="3.40.33.10">
    <property type="entry name" value="CAP"/>
    <property type="match status" value="1"/>
</dbReference>
<dbReference type="Proteomes" id="UP000198440">
    <property type="component" value="Unassembled WGS sequence"/>
</dbReference>
<evidence type="ECO:0000313" key="2">
    <source>
        <dbReference type="EMBL" id="SNS21510.1"/>
    </source>
</evidence>
<dbReference type="CDD" id="cd05379">
    <property type="entry name" value="CAP_bacterial"/>
    <property type="match status" value="1"/>
</dbReference>
<evidence type="ECO:0000259" key="1">
    <source>
        <dbReference type="Pfam" id="PF00188"/>
    </source>
</evidence>
<dbReference type="AlphaFoldDB" id="A0A239CN09"/>
<name>A0A239CN09_9RHOB</name>
<dbReference type="RefSeq" id="WP_245823176.1">
    <property type="nucleotide sequence ID" value="NZ_FZON01000007.1"/>
</dbReference>
<dbReference type="InterPro" id="IPR035940">
    <property type="entry name" value="CAP_sf"/>
</dbReference>
<dbReference type="PANTHER" id="PTHR31157:SF1">
    <property type="entry name" value="SCP DOMAIN-CONTAINING PROTEIN"/>
    <property type="match status" value="1"/>
</dbReference>
<accession>A0A239CN09</accession>
<dbReference type="EMBL" id="FZON01000007">
    <property type="protein sequence ID" value="SNS21510.1"/>
    <property type="molecule type" value="Genomic_DNA"/>
</dbReference>
<evidence type="ECO:0000313" key="3">
    <source>
        <dbReference type="Proteomes" id="UP000198440"/>
    </source>
</evidence>
<dbReference type="SUPFAM" id="SSF55797">
    <property type="entry name" value="PR-1-like"/>
    <property type="match status" value="1"/>
</dbReference>
<gene>
    <name evidence="2" type="ORF">SAMN04488078_100787</name>
</gene>
<sequence length="173" mass="18469">MMRLVSMVALCALLASCGGWRTQDRGGWQPFPRSQISRAQASPVAAPAAPLSPASARQALNAFRAENGLGPVSTNPQLEKAAQSHARDMARSGIFDHRGSDGSDPLVRVQRAGYSACYVSENIARGQRSLSEVMVAWANSPGHRRNMLSDSASEFALVRGAGDNWVMVLGRSC</sequence>
<proteinExistence type="predicted"/>
<protein>
    <submittedName>
        <fullName evidence="2">Uncharacterized conserved protein YkwD, contains CAP (CSP/antigen 5/PR1) domain</fullName>
    </submittedName>
</protein>